<comment type="caution">
    <text evidence="6">The sequence shown here is derived from an EMBL/GenBank/DDBJ whole genome shotgun (WGS) entry which is preliminary data.</text>
</comment>
<reference evidence="6 7" key="1">
    <citation type="journal article" date="2019" name="Nat. Plants">
        <title>Stout camphor tree genome fills gaps in understanding of flowering plant genome evolution.</title>
        <authorList>
            <person name="Chaw S.M."/>
            <person name="Liu Y.C."/>
            <person name="Wu Y.W."/>
            <person name="Wang H.Y."/>
            <person name="Lin C.I."/>
            <person name="Wu C.S."/>
            <person name="Ke H.M."/>
            <person name="Chang L.Y."/>
            <person name="Hsu C.Y."/>
            <person name="Yang H.T."/>
            <person name="Sudianto E."/>
            <person name="Hsu M.H."/>
            <person name="Wu K.P."/>
            <person name="Wang L.N."/>
            <person name="Leebens-Mack J.H."/>
            <person name="Tsai I.J."/>
        </authorList>
    </citation>
    <scope>NUCLEOTIDE SEQUENCE [LARGE SCALE GENOMIC DNA]</scope>
    <source>
        <strain evidence="7">cv. Chaw 1501</strain>
        <tissue evidence="6">Young leaves</tissue>
    </source>
</reference>
<organism evidence="6 7">
    <name type="scientific">Cinnamomum micranthum f. kanehirae</name>
    <dbReference type="NCBI Taxonomy" id="337451"/>
    <lineage>
        <taxon>Eukaryota</taxon>
        <taxon>Viridiplantae</taxon>
        <taxon>Streptophyta</taxon>
        <taxon>Embryophyta</taxon>
        <taxon>Tracheophyta</taxon>
        <taxon>Spermatophyta</taxon>
        <taxon>Magnoliopsida</taxon>
        <taxon>Magnoliidae</taxon>
        <taxon>Laurales</taxon>
        <taxon>Lauraceae</taxon>
        <taxon>Cinnamomum</taxon>
    </lineage>
</organism>
<dbReference type="EC" id="2.4.1.-" evidence="4"/>
<dbReference type="AlphaFoldDB" id="A0A3S3PV37"/>
<dbReference type="EMBL" id="QPKB01001092">
    <property type="protein sequence ID" value="RWR98261.1"/>
    <property type="molecule type" value="Genomic_DNA"/>
</dbReference>
<dbReference type="GO" id="GO:0035251">
    <property type="term" value="F:UDP-glucosyltransferase activity"/>
    <property type="evidence" value="ECO:0007669"/>
    <property type="project" value="InterPro"/>
</dbReference>
<dbReference type="InterPro" id="IPR002213">
    <property type="entry name" value="UDP_glucos_trans"/>
</dbReference>
<dbReference type="InterPro" id="IPR035595">
    <property type="entry name" value="UDP_glycos_trans_CS"/>
</dbReference>
<dbReference type="OrthoDB" id="5835829at2759"/>
<sequence>MDDNGVLRVAMMPWLAFGHIGPFLELSKALAQRGHHISFICTQRNIQRFPKIPPHLSPHIDLVGLPLPHADGLPDGAESTMDISPDQMHCLKNAFDGLEGPAAAFLESAAVDWIIYDVINHWVPRIASKLKLPCAHFSIVPSPVYGFLGPVSELIKGRRFMDIESLTNVPPWVQFPTTVSFRSHEAIPILKLVQSVSSGVTDFLRYGTAIGECHIIAIRDCMEFSSDWLHLLEDLQQKPVFPIGLLPPPIQEADGGDEAWPDREWLDKQARGSTVYIAFGSEVRPSKEQVHQLALGLEQSQLPFIWALRSGAHDPEILPLGFEDRINGRGIVRKGWVPQLKILAHPSIGGFLTHSGWSSIIEALGLGRPLVIFPLMYDQGLNARWISEKRLGLEVPRDEMDGSFTAADVAKTLRTVIVEADGDIYRANAMKMKEVFANKKLSDQCIDSFASYLKDNRGHNRSPVISASSHPSSISPSTLHHPSSQRNTSQAEIQPSISHCKLSSPTSIPAQEAHHLAIATIVSVHTQQVHLIPLVSGAYSTLRQHSFATILSPSRGRTAPKLEKL</sequence>
<dbReference type="PROSITE" id="PS00375">
    <property type="entry name" value="UDPGT"/>
    <property type="match status" value="1"/>
</dbReference>
<evidence type="ECO:0000313" key="7">
    <source>
        <dbReference type="Proteomes" id="UP000283530"/>
    </source>
</evidence>
<feature type="region of interest" description="Disordered" evidence="5">
    <location>
        <begin position="460"/>
        <end position="494"/>
    </location>
</feature>
<dbReference type="CDD" id="cd03784">
    <property type="entry name" value="GT1_Gtf-like"/>
    <property type="match status" value="1"/>
</dbReference>
<feature type="compositionally biased region" description="Low complexity" evidence="5">
    <location>
        <begin position="462"/>
        <end position="484"/>
    </location>
</feature>
<keyword evidence="3" id="KW-0328">Glycosyltransferase</keyword>
<keyword evidence="7" id="KW-1185">Reference proteome</keyword>
<evidence type="ECO:0000256" key="2">
    <source>
        <dbReference type="ARBA" id="ARBA00022679"/>
    </source>
</evidence>
<dbReference type="Pfam" id="PF00201">
    <property type="entry name" value="UDPGT"/>
    <property type="match status" value="1"/>
</dbReference>
<keyword evidence="2 3" id="KW-0808">Transferase</keyword>
<name>A0A3S3PV37_9MAGN</name>
<gene>
    <name evidence="6" type="ORF">CKAN_02778400</name>
</gene>
<evidence type="ECO:0000256" key="1">
    <source>
        <dbReference type="ARBA" id="ARBA00009995"/>
    </source>
</evidence>
<evidence type="ECO:0000256" key="5">
    <source>
        <dbReference type="SAM" id="MobiDB-lite"/>
    </source>
</evidence>
<feature type="compositionally biased region" description="Polar residues" evidence="5">
    <location>
        <begin position="485"/>
        <end position="494"/>
    </location>
</feature>
<evidence type="ECO:0000256" key="4">
    <source>
        <dbReference type="RuleBase" id="RU362057"/>
    </source>
</evidence>
<dbReference type="SUPFAM" id="SSF53756">
    <property type="entry name" value="UDP-Glycosyltransferase/glycogen phosphorylase"/>
    <property type="match status" value="1"/>
</dbReference>
<dbReference type="PANTHER" id="PTHR48049">
    <property type="entry name" value="GLYCOSYLTRANSFERASE"/>
    <property type="match status" value="1"/>
</dbReference>
<accession>A0A3S3PV37</accession>
<dbReference type="Gene3D" id="3.40.50.2000">
    <property type="entry name" value="Glycogen Phosphorylase B"/>
    <property type="match status" value="2"/>
</dbReference>
<dbReference type="PANTHER" id="PTHR48049:SF60">
    <property type="entry name" value="UDP-GLYCOSYLTRANSFERASE 91B1"/>
    <property type="match status" value="1"/>
</dbReference>
<dbReference type="InterPro" id="IPR050481">
    <property type="entry name" value="UDP-glycosyltransf_plant"/>
</dbReference>
<proteinExistence type="inferred from homology"/>
<dbReference type="FunFam" id="3.40.50.2000:FF:000037">
    <property type="entry name" value="Glycosyltransferase"/>
    <property type="match status" value="1"/>
</dbReference>
<protein>
    <recommendedName>
        <fullName evidence="4">Glycosyltransferase</fullName>
        <ecNumber evidence="4">2.4.1.-</ecNumber>
    </recommendedName>
</protein>
<dbReference type="Proteomes" id="UP000283530">
    <property type="component" value="Unassembled WGS sequence"/>
</dbReference>
<evidence type="ECO:0000256" key="3">
    <source>
        <dbReference type="RuleBase" id="RU003718"/>
    </source>
</evidence>
<evidence type="ECO:0000313" key="6">
    <source>
        <dbReference type="EMBL" id="RWR98261.1"/>
    </source>
</evidence>
<comment type="similarity">
    <text evidence="1 3">Belongs to the UDP-glycosyltransferase family.</text>
</comment>